<protein>
    <submittedName>
        <fullName evidence="2">Uncharacterized protein</fullName>
    </submittedName>
</protein>
<sequence length="196" mass="21720">MAVAWVTAASPGPWMWCSPRPTCSRSCRMSSGRLSRPASAIPLPQPMTEKSGRCSPSAQAPARLRRSRPCTWPVGAPPATCRVRTSSKGWNSRSATSRPHHRAAHSRRGRATRSTSTWRTALNEGQPPALETCRWLRARRMTRATMTAPWPRSWPMSGNPSAEQDIEDGTSLRFLPAALRWSRPPPQTPSRTDRIG</sequence>
<gene>
    <name evidence="2" type="ORF">SNEC2469_LOCUS4384</name>
</gene>
<evidence type="ECO:0000313" key="2">
    <source>
        <dbReference type="EMBL" id="CAE7241344.1"/>
    </source>
</evidence>
<dbReference type="Proteomes" id="UP000601435">
    <property type="component" value="Unassembled WGS sequence"/>
</dbReference>
<evidence type="ECO:0000256" key="1">
    <source>
        <dbReference type="SAM" id="MobiDB-lite"/>
    </source>
</evidence>
<feature type="region of interest" description="Disordered" evidence="1">
    <location>
        <begin position="34"/>
        <end position="71"/>
    </location>
</feature>
<feature type="region of interest" description="Disordered" evidence="1">
    <location>
        <begin position="149"/>
        <end position="196"/>
    </location>
</feature>
<dbReference type="EMBL" id="CAJNJA010008880">
    <property type="protein sequence ID" value="CAE7241344.1"/>
    <property type="molecule type" value="Genomic_DNA"/>
</dbReference>
<reference evidence="2" key="1">
    <citation type="submission" date="2021-02" db="EMBL/GenBank/DDBJ databases">
        <authorList>
            <person name="Dougan E. K."/>
            <person name="Rhodes N."/>
            <person name="Thang M."/>
            <person name="Chan C."/>
        </authorList>
    </citation>
    <scope>NUCLEOTIDE SEQUENCE</scope>
</reference>
<organism evidence="2 3">
    <name type="scientific">Symbiodinium necroappetens</name>
    <dbReference type="NCBI Taxonomy" id="1628268"/>
    <lineage>
        <taxon>Eukaryota</taxon>
        <taxon>Sar</taxon>
        <taxon>Alveolata</taxon>
        <taxon>Dinophyceae</taxon>
        <taxon>Suessiales</taxon>
        <taxon>Symbiodiniaceae</taxon>
        <taxon>Symbiodinium</taxon>
    </lineage>
</organism>
<dbReference type="AlphaFoldDB" id="A0A812LHY8"/>
<feature type="compositionally biased region" description="Basic residues" evidence="1">
    <location>
        <begin position="98"/>
        <end position="111"/>
    </location>
</feature>
<evidence type="ECO:0000313" key="3">
    <source>
        <dbReference type="Proteomes" id="UP000601435"/>
    </source>
</evidence>
<keyword evidence="3" id="KW-1185">Reference proteome</keyword>
<feature type="region of interest" description="Disordered" evidence="1">
    <location>
        <begin position="83"/>
        <end position="118"/>
    </location>
</feature>
<proteinExistence type="predicted"/>
<name>A0A812LHY8_9DINO</name>
<comment type="caution">
    <text evidence="2">The sequence shown here is derived from an EMBL/GenBank/DDBJ whole genome shotgun (WGS) entry which is preliminary data.</text>
</comment>
<accession>A0A812LHY8</accession>